<sequence>MKTGGKVFQEVLTMLLSPSVNEDWRESGAKFNQNSNTGLKFLPGKAPNRSKALERKKSGTLAVLGTAAGISSIKLLGVLRSHACI</sequence>
<dbReference type="Proteomes" id="UP001458880">
    <property type="component" value="Unassembled WGS sequence"/>
</dbReference>
<reference evidence="1 2" key="1">
    <citation type="journal article" date="2024" name="BMC Genomics">
        <title>De novo assembly and annotation of Popillia japonica's genome with initial clues to its potential as an invasive pest.</title>
        <authorList>
            <person name="Cucini C."/>
            <person name="Boschi S."/>
            <person name="Funari R."/>
            <person name="Cardaioli E."/>
            <person name="Iannotti N."/>
            <person name="Marturano G."/>
            <person name="Paoli F."/>
            <person name="Bruttini M."/>
            <person name="Carapelli A."/>
            <person name="Frati F."/>
            <person name="Nardi F."/>
        </authorList>
    </citation>
    <scope>NUCLEOTIDE SEQUENCE [LARGE SCALE GENOMIC DNA]</scope>
    <source>
        <strain evidence="1">DMR45628</strain>
    </source>
</reference>
<gene>
    <name evidence="1" type="ORF">QE152_g21883</name>
</gene>
<evidence type="ECO:0000313" key="2">
    <source>
        <dbReference type="Proteomes" id="UP001458880"/>
    </source>
</evidence>
<dbReference type="AlphaFoldDB" id="A0AAW1KN98"/>
<name>A0AAW1KN98_POPJA</name>
<organism evidence="1 2">
    <name type="scientific">Popillia japonica</name>
    <name type="common">Japanese beetle</name>
    <dbReference type="NCBI Taxonomy" id="7064"/>
    <lineage>
        <taxon>Eukaryota</taxon>
        <taxon>Metazoa</taxon>
        <taxon>Ecdysozoa</taxon>
        <taxon>Arthropoda</taxon>
        <taxon>Hexapoda</taxon>
        <taxon>Insecta</taxon>
        <taxon>Pterygota</taxon>
        <taxon>Neoptera</taxon>
        <taxon>Endopterygota</taxon>
        <taxon>Coleoptera</taxon>
        <taxon>Polyphaga</taxon>
        <taxon>Scarabaeiformia</taxon>
        <taxon>Scarabaeidae</taxon>
        <taxon>Rutelinae</taxon>
        <taxon>Popillia</taxon>
    </lineage>
</organism>
<dbReference type="EMBL" id="JASPKY010000206">
    <property type="protein sequence ID" value="KAK9720832.1"/>
    <property type="molecule type" value="Genomic_DNA"/>
</dbReference>
<accession>A0AAW1KN98</accession>
<proteinExistence type="predicted"/>
<protein>
    <submittedName>
        <fullName evidence="1">Uncharacterized protein</fullName>
    </submittedName>
</protein>
<keyword evidence="2" id="KW-1185">Reference proteome</keyword>
<comment type="caution">
    <text evidence="1">The sequence shown here is derived from an EMBL/GenBank/DDBJ whole genome shotgun (WGS) entry which is preliminary data.</text>
</comment>
<evidence type="ECO:0000313" key="1">
    <source>
        <dbReference type="EMBL" id="KAK9720832.1"/>
    </source>
</evidence>